<feature type="region of interest" description="Disordered" evidence="3">
    <location>
        <begin position="1"/>
        <end position="20"/>
    </location>
</feature>
<dbReference type="InterPro" id="IPR029311">
    <property type="entry name" value="CCDC50_N"/>
</dbReference>
<dbReference type="RefSeq" id="XP_017779206.1">
    <property type="nucleotide sequence ID" value="XM_017923717.1"/>
</dbReference>
<evidence type="ECO:0000313" key="6">
    <source>
        <dbReference type="RefSeq" id="XP_017779206.1"/>
    </source>
</evidence>
<organism evidence="5 6">
    <name type="scientific">Nicrophorus vespilloides</name>
    <name type="common">Boreal carrion beetle</name>
    <dbReference type="NCBI Taxonomy" id="110193"/>
    <lineage>
        <taxon>Eukaryota</taxon>
        <taxon>Metazoa</taxon>
        <taxon>Ecdysozoa</taxon>
        <taxon>Arthropoda</taxon>
        <taxon>Hexapoda</taxon>
        <taxon>Insecta</taxon>
        <taxon>Pterygota</taxon>
        <taxon>Neoptera</taxon>
        <taxon>Endopterygota</taxon>
        <taxon>Coleoptera</taxon>
        <taxon>Polyphaga</taxon>
        <taxon>Staphyliniformia</taxon>
        <taxon>Silphidae</taxon>
        <taxon>Nicrophorinae</taxon>
        <taxon>Nicrophorus</taxon>
    </lineage>
</organism>
<sequence>MEARKSDQKNGTRGERGLQYQQFADLSPVERLDSLPKSGKVNEMCREWLVREDGAFAYQLQSQEINQHYSGNKHRNAQVREDFPCAMDQQMREQHLAEQAAAVYQKMLQEQEEVDKQIAKDLADKIEREEQIKRRLLERRDEDLARQIIEKDKYKKHSSPQKPTTLPLNDIHHSPHRPDATNYFANLPRRQAPQMPIPQDYQDLYTEPYRAEKLTEDFDRIDIQDEEVDRKTQEERDAELARQLQEQLSNSEESIINRDRRLAMEAQDKELAKLLQERERAKAKRAKEKAKQRAIAKKQQLLEQEQQNMNQILPDDSYSNPIDLLPQRTVLHSIPQKNMQLVTEDDTNYCFPVDVLPARYDTNPKQYSPVKQSEGRYDRINGGPSSLCEITDLSDNIPPPVRPTQLDLRSPLTQKVYKPRFPDPVIDDMPRESAEQSPSPSKQHMNIAMAIDPTYPRRTMQSPPSYDTTSSTVTTSTSSSSSGLVLPTPDLTEDDHSPVPPYMPIQGQRRTASLEKKSKRKAKDGCKQQ</sequence>
<evidence type="ECO:0000256" key="3">
    <source>
        <dbReference type="SAM" id="MobiDB-lite"/>
    </source>
</evidence>
<accession>A0ABM1MXA6</accession>
<gene>
    <name evidence="6" type="primary">LOC108564622</name>
</gene>
<feature type="compositionally biased region" description="Low complexity" evidence="3">
    <location>
        <begin position="468"/>
        <end position="482"/>
    </location>
</feature>
<keyword evidence="5" id="KW-1185">Reference proteome</keyword>
<dbReference type="Proteomes" id="UP000695000">
    <property type="component" value="Unplaced"/>
</dbReference>
<evidence type="ECO:0000256" key="1">
    <source>
        <dbReference type="ARBA" id="ARBA00023054"/>
    </source>
</evidence>
<dbReference type="InterPro" id="IPR039303">
    <property type="entry name" value="CCDC50"/>
</dbReference>
<feature type="region of interest" description="Disordered" evidence="3">
    <location>
        <begin position="153"/>
        <end position="176"/>
    </location>
</feature>
<feature type="compositionally biased region" description="Basic and acidic residues" evidence="3">
    <location>
        <begin position="1"/>
        <end position="16"/>
    </location>
</feature>
<name>A0ABM1MXA6_NICVS</name>
<reference evidence="6" key="1">
    <citation type="submission" date="2025-08" db="UniProtKB">
        <authorList>
            <consortium name="RefSeq"/>
        </authorList>
    </citation>
    <scope>IDENTIFICATION</scope>
    <source>
        <tissue evidence="6">Whole Larva</tissue>
    </source>
</reference>
<proteinExistence type="predicted"/>
<dbReference type="PANTHER" id="PTHR22115:SF4">
    <property type="entry name" value="COILED-COIL DOMAIN-CONTAINING PROTEIN"/>
    <property type="match status" value="1"/>
</dbReference>
<evidence type="ECO:0000256" key="2">
    <source>
        <dbReference type="SAM" id="Coils"/>
    </source>
</evidence>
<dbReference type="Pfam" id="PF15295">
    <property type="entry name" value="CCDC50_N"/>
    <property type="match status" value="1"/>
</dbReference>
<dbReference type="GeneID" id="108564622"/>
<evidence type="ECO:0000313" key="5">
    <source>
        <dbReference type="Proteomes" id="UP000695000"/>
    </source>
</evidence>
<keyword evidence="1 2" id="KW-0175">Coiled coil</keyword>
<feature type="region of interest" description="Disordered" evidence="3">
    <location>
        <begin position="394"/>
        <end position="529"/>
    </location>
</feature>
<feature type="coiled-coil region" evidence="2">
    <location>
        <begin position="264"/>
        <end position="308"/>
    </location>
</feature>
<feature type="compositionally biased region" description="Polar residues" evidence="3">
    <location>
        <begin position="435"/>
        <end position="444"/>
    </location>
</feature>
<feature type="domain" description="Coiled-coil" evidence="4">
    <location>
        <begin position="40"/>
        <end position="155"/>
    </location>
</feature>
<protein>
    <submittedName>
        <fullName evidence="6">Uncharacterized protein LOC108564622</fullName>
    </submittedName>
</protein>
<dbReference type="PANTHER" id="PTHR22115">
    <property type="entry name" value="C3ORF6 PROTEIN-RELATED"/>
    <property type="match status" value="1"/>
</dbReference>
<feature type="coiled-coil region" evidence="2">
    <location>
        <begin position="109"/>
        <end position="139"/>
    </location>
</feature>
<evidence type="ECO:0000259" key="4">
    <source>
        <dbReference type="Pfam" id="PF15295"/>
    </source>
</evidence>